<protein>
    <submittedName>
        <fullName evidence="1">Uncharacterized protein</fullName>
    </submittedName>
</protein>
<name>A0ACC0Z2I1_9ROSI</name>
<dbReference type="EMBL" id="CM047738">
    <property type="protein sequence ID" value="KAJ0045009.1"/>
    <property type="molecule type" value="Genomic_DNA"/>
</dbReference>
<keyword evidence="2" id="KW-1185">Reference proteome</keyword>
<gene>
    <name evidence="1" type="ORF">Pint_04365</name>
</gene>
<reference evidence="2" key="1">
    <citation type="journal article" date="2023" name="G3 (Bethesda)">
        <title>Genome assembly and association tests identify interacting loci associated with vigor, precocity, and sex in interspecific pistachio rootstocks.</title>
        <authorList>
            <person name="Palmer W."/>
            <person name="Jacygrad E."/>
            <person name="Sagayaradj S."/>
            <person name="Cavanaugh K."/>
            <person name="Han R."/>
            <person name="Bertier L."/>
            <person name="Beede B."/>
            <person name="Kafkas S."/>
            <person name="Golino D."/>
            <person name="Preece J."/>
            <person name="Michelmore R."/>
        </authorList>
    </citation>
    <scope>NUCLEOTIDE SEQUENCE [LARGE SCALE GENOMIC DNA]</scope>
</reference>
<sequence>MKISVAGFVLLIICLISFFFSISCSAGDNLNATQSLKDGDTIVSAEGSFEMGFFTPGKSKKRYVGIWYKKIANGTVVWVANRDIPLNDSSGVLKFSGQGDLVLVNSTNNIIWSSRLSRSATNPVARLLDTGNLVVVDVNDDDPENFLWQSFDYPGNAFLAGMKAGIDLRTGLKRDLTSWRSPDDPSVGEYSNRLHPGGVPQILLWKGSVLRFRSGPWNGLRFSGMPNLKPNQIYTFEFVFNDTEIYYKYELINSSVVTRMELTPDGALQRYIWVDRTQEWNLYLGASMDDCDRYALCGAHGSCNINNSPACGCLKGFVPKFPEEWVAADWSNGCVRKVSLDCREGEDFLKYSGIKLPDTRQSWYNKTMNLEECKRVCLKNCSCTAYANMDIRGGGSGCILWFNDLIDIRQYNENGQDIYIRLAASEIAAYRSSKGKERVRKIIIPVLSFAIVLLGLFLIFVILKRRKKFRRKGAVVLNREQEVPEERETDDLELPLFDFATLTDATGYFSMSNMLGQGGFGSVYKAWRLFNEESFIELIDESVKDSCNIAEVLRSVHVGLLCVQQSPEDRPNMSAVVLMLSSDIILPQPKKPGFYAERSLIGGDSSTGKQDTSSTNEVTVTLLEPR</sequence>
<organism evidence="1 2">
    <name type="scientific">Pistacia integerrima</name>
    <dbReference type="NCBI Taxonomy" id="434235"/>
    <lineage>
        <taxon>Eukaryota</taxon>
        <taxon>Viridiplantae</taxon>
        <taxon>Streptophyta</taxon>
        <taxon>Embryophyta</taxon>
        <taxon>Tracheophyta</taxon>
        <taxon>Spermatophyta</taxon>
        <taxon>Magnoliopsida</taxon>
        <taxon>eudicotyledons</taxon>
        <taxon>Gunneridae</taxon>
        <taxon>Pentapetalae</taxon>
        <taxon>rosids</taxon>
        <taxon>malvids</taxon>
        <taxon>Sapindales</taxon>
        <taxon>Anacardiaceae</taxon>
        <taxon>Pistacia</taxon>
    </lineage>
</organism>
<comment type="caution">
    <text evidence="1">The sequence shown here is derived from an EMBL/GenBank/DDBJ whole genome shotgun (WGS) entry which is preliminary data.</text>
</comment>
<evidence type="ECO:0000313" key="2">
    <source>
        <dbReference type="Proteomes" id="UP001163603"/>
    </source>
</evidence>
<proteinExistence type="predicted"/>
<dbReference type="Proteomes" id="UP001163603">
    <property type="component" value="Chromosome 3"/>
</dbReference>
<evidence type="ECO:0000313" key="1">
    <source>
        <dbReference type="EMBL" id="KAJ0045009.1"/>
    </source>
</evidence>
<accession>A0ACC0Z2I1</accession>